<dbReference type="AlphaFoldDB" id="A0AAD5Y8F7"/>
<organism evidence="9 10">
    <name type="scientific">Boothiomyces macroporosus</name>
    <dbReference type="NCBI Taxonomy" id="261099"/>
    <lineage>
        <taxon>Eukaryota</taxon>
        <taxon>Fungi</taxon>
        <taxon>Fungi incertae sedis</taxon>
        <taxon>Chytridiomycota</taxon>
        <taxon>Chytridiomycota incertae sedis</taxon>
        <taxon>Chytridiomycetes</taxon>
        <taxon>Rhizophydiales</taxon>
        <taxon>Terramycetaceae</taxon>
        <taxon>Boothiomyces</taxon>
    </lineage>
</organism>
<feature type="transmembrane region" description="Helical" evidence="8">
    <location>
        <begin position="83"/>
        <end position="102"/>
    </location>
</feature>
<accession>A0AAD5Y8F7</accession>
<comment type="similarity">
    <text evidence="3 8">Belongs to the CTL (choline transporter-like) family.</text>
</comment>
<evidence type="ECO:0000256" key="2">
    <source>
        <dbReference type="ARBA" id="ARBA00004141"/>
    </source>
</evidence>
<dbReference type="GO" id="GO:0005886">
    <property type="term" value="C:plasma membrane"/>
    <property type="evidence" value="ECO:0007669"/>
    <property type="project" value="UniProtKB-SubCell"/>
</dbReference>
<protein>
    <recommendedName>
        <fullName evidence="4 8">Protein PNS1</fullName>
    </recommendedName>
</protein>
<reference evidence="9" key="1">
    <citation type="submission" date="2020-05" db="EMBL/GenBank/DDBJ databases">
        <title>Phylogenomic resolution of chytrid fungi.</title>
        <authorList>
            <person name="Stajich J.E."/>
            <person name="Amses K."/>
            <person name="Simmons R."/>
            <person name="Seto K."/>
            <person name="Myers J."/>
            <person name="Bonds A."/>
            <person name="Quandt C.A."/>
            <person name="Barry K."/>
            <person name="Liu P."/>
            <person name="Grigoriev I."/>
            <person name="Longcore J.E."/>
            <person name="James T.Y."/>
        </authorList>
    </citation>
    <scope>NUCLEOTIDE SEQUENCE</scope>
    <source>
        <strain evidence="9">PLAUS21</strain>
    </source>
</reference>
<feature type="transmembrane region" description="Helical" evidence="8">
    <location>
        <begin position="148"/>
        <end position="171"/>
    </location>
</feature>
<sequence>MSSPPVYSNVQLSYTAQSQQDFLTKKEESVSNAVNNSSANGNAYYGPDAHQSGLLAGYMILIVFSGFMLCLGYLIALQKFAGTIIHITLVLAILLYAAGAIAAAVYQIYTYTIVAALLAALNIYLFWAKRDKIPLAKVILKTVTHVTGKYSGIIGFAVLGLLFQVIFALWWGFTLTGLIIGAINNQISNGFFNFLIFYMVFMFYWVTQIISNSVHLTSCGTFASYYFLGVSDGHGNVNIPIQNPTAASFKRAWTTSLGSNCFGSLLIALFQMLHSSARNRSGNSNSLGSLCSCCCACLFAIFGDILRYFNVYAFVQVAIYGKDYCTAAKSTLNLLRARGIEPIINDCFTHVVLNMGSLFISAIIVGLGVLYMYLAFDYALYQELLPAAIIVGFFVSQVEFHVLGNVIRSGVATSYVCMAEDPEALRNTKPELYEKVNQAYPQILTPV</sequence>
<dbReference type="Proteomes" id="UP001210925">
    <property type="component" value="Unassembled WGS sequence"/>
</dbReference>
<feature type="transmembrane region" description="Helical" evidence="8">
    <location>
        <begin position="257"/>
        <end position="274"/>
    </location>
</feature>
<evidence type="ECO:0000256" key="4">
    <source>
        <dbReference type="ARBA" id="ARBA00015388"/>
    </source>
</evidence>
<feature type="transmembrane region" description="Helical" evidence="8">
    <location>
        <begin position="380"/>
        <end position="398"/>
    </location>
</feature>
<dbReference type="PANTHER" id="PTHR12385:SF4">
    <property type="entry name" value="PROTEIN PNS1"/>
    <property type="match status" value="1"/>
</dbReference>
<keyword evidence="10" id="KW-1185">Reference proteome</keyword>
<comment type="function">
    <text evidence="1 8">Probably involved in transport through the plasma membrane.</text>
</comment>
<dbReference type="InterPro" id="IPR007603">
    <property type="entry name" value="Choline_transptr-like"/>
</dbReference>
<feature type="transmembrane region" description="Helical" evidence="8">
    <location>
        <begin position="191"/>
        <end position="207"/>
    </location>
</feature>
<evidence type="ECO:0000313" key="10">
    <source>
        <dbReference type="Proteomes" id="UP001210925"/>
    </source>
</evidence>
<evidence type="ECO:0000256" key="8">
    <source>
        <dbReference type="RuleBase" id="RU368066"/>
    </source>
</evidence>
<dbReference type="PANTHER" id="PTHR12385">
    <property type="entry name" value="CHOLINE TRANSPORTER-LIKE (SLC FAMILY 44)"/>
    <property type="match status" value="1"/>
</dbReference>
<proteinExistence type="inferred from homology"/>
<comment type="caution">
    <text evidence="9">The sequence shown here is derived from an EMBL/GenBank/DDBJ whole genome shotgun (WGS) entry which is preliminary data.</text>
</comment>
<feature type="transmembrane region" description="Helical" evidence="8">
    <location>
        <begin position="286"/>
        <end position="306"/>
    </location>
</feature>
<keyword evidence="5 8" id="KW-0812">Transmembrane</keyword>
<dbReference type="GO" id="GO:0022857">
    <property type="term" value="F:transmembrane transporter activity"/>
    <property type="evidence" value="ECO:0007669"/>
    <property type="project" value="UniProtKB-UniRule"/>
</dbReference>
<keyword evidence="7 8" id="KW-0472">Membrane</keyword>
<keyword evidence="6 8" id="KW-1133">Transmembrane helix</keyword>
<evidence type="ECO:0000256" key="3">
    <source>
        <dbReference type="ARBA" id="ARBA00007168"/>
    </source>
</evidence>
<dbReference type="EMBL" id="JADGKB010000003">
    <property type="protein sequence ID" value="KAJ3261957.1"/>
    <property type="molecule type" value="Genomic_DNA"/>
</dbReference>
<gene>
    <name evidence="9" type="primary">PNS1_1</name>
    <name evidence="9" type="ORF">HK103_003800</name>
</gene>
<evidence type="ECO:0000256" key="1">
    <source>
        <dbReference type="ARBA" id="ARBA00002957"/>
    </source>
</evidence>
<evidence type="ECO:0000313" key="9">
    <source>
        <dbReference type="EMBL" id="KAJ3261957.1"/>
    </source>
</evidence>
<dbReference type="Pfam" id="PF04515">
    <property type="entry name" value="Choline_transpo"/>
    <property type="match status" value="1"/>
</dbReference>
<feature type="transmembrane region" description="Helical" evidence="8">
    <location>
        <begin position="55"/>
        <end position="76"/>
    </location>
</feature>
<comment type="subcellular location">
    <subcellularLocation>
        <location evidence="8">Cell membrane</location>
        <topology evidence="8">Multi-pass membrane protein</topology>
    </subcellularLocation>
    <subcellularLocation>
        <location evidence="2">Membrane</location>
        <topology evidence="2">Multi-pass membrane protein</topology>
    </subcellularLocation>
</comment>
<evidence type="ECO:0000256" key="5">
    <source>
        <dbReference type="ARBA" id="ARBA00022692"/>
    </source>
</evidence>
<feature type="transmembrane region" description="Helical" evidence="8">
    <location>
        <begin position="351"/>
        <end position="374"/>
    </location>
</feature>
<evidence type="ECO:0000256" key="6">
    <source>
        <dbReference type="ARBA" id="ARBA00022989"/>
    </source>
</evidence>
<feature type="transmembrane region" description="Helical" evidence="8">
    <location>
        <begin position="108"/>
        <end position="127"/>
    </location>
</feature>
<evidence type="ECO:0000256" key="7">
    <source>
        <dbReference type="ARBA" id="ARBA00023136"/>
    </source>
</evidence>
<name>A0AAD5Y8F7_9FUNG</name>